<comment type="caution">
    <text evidence="2">The sequence shown here is derived from an EMBL/GenBank/DDBJ whole genome shotgun (WGS) entry which is preliminary data.</text>
</comment>
<organism evidence="2 3">
    <name type="scientific">Corynebacterium ammoniagenes</name>
    <name type="common">Brevibacterium ammoniagenes</name>
    <dbReference type="NCBI Taxonomy" id="1697"/>
    <lineage>
        <taxon>Bacteria</taxon>
        <taxon>Bacillati</taxon>
        <taxon>Actinomycetota</taxon>
        <taxon>Actinomycetes</taxon>
        <taxon>Mycobacteriales</taxon>
        <taxon>Corynebacteriaceae</taxon>
        <taxon>Corynebacterium</taxon>
    </lineage>
</organism>
<reference evidence="2" key="1">
    <citation type="submission" date="2021-12" db="EMBL/GenBank/DDBJ databases">
        <title>Draft genome sequence of Corynebacterium ammoniagenes strain T-723.</title>
        <authorList>
            <person name="Matsuzawa M."/>
            <person name="Hiratani M."/>
            <person name="Abe I."/>
            <person name="Tsuji Y."/>
            <person name="Nakamura J."/>
        </authorList>
    </citation>
    <scope>NUCLEOTIDE SEQUENCE</scope>
    <source>
        <strain evidence="2">T-723</strain>
    </source>
</reference>
<sequence>MSVLSSAITSNVTVAMHNLSTDVLYLAQRSQDGPVGPEFGKSSPIGMLVLVLLAIAVLMAGWFFHRRYSRFRRRTLFAEEHGIDPFDQETLDQAMKDAGLYDYRKKSKF</sequence>
<dbReference type="EMBL" id="BQKK01000002">
    <property type="protein sequence ID" value="GJN42683.1"/>
    <property type="molecule type" value="Genomic_DNA"/>
</dbReference>
<proteinExistence type="predicted"/>
<dbReference type="Proteomes" id="UP001054925">
    <property type="component" value="Unassembled WGS sequence"/>
</dbReference>
<evidence type="ECO:0000313" key="2">
    <source>
        <dbReference type="EMBL" id="GJN42683.1"/>
    </source>
</evidence>
<gene>
    <name evidence="2" type="ORF">CAT723_11620</name>
</gene>
<name>A0AAV5G7P8_CORAM</name>
<keyword evidence="1" id="KW-1133">Transmembrane helix</keyword>
<feature type="transmembrane region" description="Helical" evidence="1">
    <location>
        <begin position="45"/>
        <end position="64"/>
    </location>
</feature>
<evidence type="ECO:0000313" key="3">
    <source>
        <dbReference type="Proteomes" id="UP001054925"/>
    </source>
</evidence>
<keyword evidence="1" id="KW-0472">Membrane</keyword>
<dbReference type="RefSeq" id="WP_003846295.1">
    <property type="nucleotide sequence ID" value="NZ_BQKK01000002.1"/>
</dbReference>
<keyword evidence="1" id="KW-0812">Transmembrane</keyword>
<dbReference type="AlphaFoldDB" id="A0AAV5G7P8"/>
<accession>A0AAV5G7P8</accession>
<protein>
    <submittedName>
        <fullName evidence="2">Uncharacterized protein</fullName>
    </submittedName>
</protein>
<evidence type="ECO:0000256" key="1">
    <source>
        <dbReference type="SAM" id="Phobius"/>
    </source>
</evidence>